<evidence type="ECO:0000313" key="1">
    <source>
        <dbReference type="EMBL" id="KKZ72096.1"/>
    </source>
</evidence>
<dbReference type="RefSeq" id="WP_046909258.1">
    <property type="nucleotide sequence ID" value="NZ_BAAAXG010000009.1"/>
</dbReference>
<dbReference type="OrthoDB" id="4249624at2"/>
<dbReference type="Pfam" id="PF19698">
    <property type="entry name" value="DUF6197"/>
    <property type="match status" value="1"/>
</dbReference>
<dbReference type="Proteomes" id="UP000265325">
    <property type="component" value="Unassembled WGS sequence"/>
</dbReference>
<accession>A0A2P2GKR4</accession>
<proteinExistence type="predicted"/>
<reference evidence="1 2" key="1">
    <citation type="submission" date="2015-05" db="EMBL/GenBank/DDBJ databases">
        <title>Draft Genome assembly of Streptomyces showdoensis.</title>
        <authorList>
            <person name="Thapa K.K."/>
            <person name="Metsa-Ketela M."/>
        </authorList>
    </citation>
    <scope>NUCLEOTIDE SEQUENCE [LARGE SCALE GENOMIC DNA]</scope>
    <source>
        <strain evidence="1 2">ATCC 15227</strain>
    </source>
</reference>
<name>A0A2P2GKR4_STREW</name>
<protein>
    <submittedName>
        <fullName evidence="1">Uncharacterized protein</fullName>
    </submittedName>
</protein>
<sequence>MSETARLLRAAQQVLHEHGLLDSDLGNFADPDGRLDIVAAIYRAATGTTPDCFINAPKIARQLIDANELVTDAIRWVSAVLPTYPSHDQGTGIDDHIEHLAFWVLEPDFFLDRCPNTSDAIGVLGRAAQTADACTDIPDLRPAA</sequence>
<organism evidence="1 2">
    <name type="scientific">Streptomyces showdoensis</name>
    <dbReference type="NCBI Taxonomy" id="68268"/>
    <lineage>
        <taxon>Bacteria</taxon>
        <taxon>Bacillati</taxon>
        <taxon>Actinomycetota</taxon>
        <taxon>Actinomycetes</taxon>
        <taxon>Kitasatosporales</taxon>
        <taxon>Streptomycetaceae</taxon>
        <taxon>Streptomyces</taxon>
    </lineage>
</organism>
<dbReference type="EMBL" id="LAQS01000030">
    <property type="protein sequence ID" value="KKZ72096.1"/>
    <property type="molecule type" value="Genomic_DNA"/>
</dbReference>
<dbReference type="AlphaFoldDB" id="A0A2P2GKR4"/>
<comment type="caution">
    <text evidence="1">The sequence shown here is derived from an EMBL/GenBank/DDBJ whole genome shotgun (WGS) entry which is preliminary data.</text>
</comment>
<gene>
    <name evidence="1" type="ORF">VO63_20170</name>
</gene>
<dbReference type="InterPro" id="IPR045677">
    <property type="entry name" value="DUF6197"/>
</dbReference>
<keyword evidence="2" id="KW-1185">Reference proteome</keyword>
<evidence type="ECO:0000313" key="2">
    <source>
        <dbReference type="Proteomes" id="UP000265325"/>
    </source>
</evidence>